<dbReference type="EMBL" id="JABAHY010000009">
    <property type="protein sequence ID" value="NLS10369.1"/>
    <property type="molecule type" value="Genomic_DNA"/>
</dbReference>
<name>A0A7X8TKP8_9MICC</name>
<dbReference type="InterPro" id="IPR050471">
    <property type="entry name" value="AB_hydrolase"/>
</dbReference>
<evidence type="ECO:0000259" key="1">
    <source>
        <dbReference type="Pfam" id="PF00561"/>
    </source>
</evidence>
<sequence>MEAIAVGSLRAYCQGSGQPLLLIPGLAGKAQVWQAVVGRLADQYQIISFDHPGMGGSASNGQQSIEGILAAALDVLDDFAVENAHIVGHSTGSLVAQAIALDHPGRMKSLVLSSGWAAVDQRFRDLFQMRKSVLQHLGAEAYENLGALLGLPPGSYSRAQPPPAEDHQRYQTIMAERIDMLLNYSRASEMGTISHPTLVISSTDDWLVPPHHSRELAEAIPGADLRELSGGHFPQVLDPEGYAQALREFLSTAP</sequence>
<dbReference type="PRINTS" id="PR00111">
    <property type="entry name" value="ABHYDROLASE"/>
</dbReference>
<proteinExistence type="predicted"/>
<dbReference type="PANTHER" id="PTHR43433">
    <property type="entry name" value="HYDROLASE, ALPHA/BETA FOLD FAMILY PROTEIN"/>
    <property type="match status" value="1"/>
</dbReference>
<keyword evidence="3" id="KW-1185">Reference proteome</keyword>
<feature type="domain" description="AB hydrolase-1" evidence="1">
    <location>
        <begin position="19"/>
        <end position="239"/>
    </location>
</feature>
<comment type="caution">
    <text evidence="2">The sequence shown here is derived from an EMBL/GenBank/DDBJ whole genome shotgun (WGS) entry which is preliminary data.</text>
</comment>
<evidence type="ECO:0000313" key="2">
    <source>
        <dbReference type="EMBL" id="NLS10369.1"/>
    </source>
</evidence>
<reference evidence="2 3" key="1">
    <citation type="submission" date="2020-04" db="EMBL/GenBank/DDBJ databases">
        <title>Nesterenkonia sp. nov., isolated from marine sediment.</title>
        <authorList>
            <person name="Zhang G."/>
        </authorList>
    </citation>
    <scope>NUCLEOTIDE SEQUENCE [LARGE SCALE GENOMIC DNA]</scope>
    <source>
        <strain evidence="2 3">MY13</strain>
    </source>
</reference>
<dbReference type="Gene3D" id="3.40.50.1820">
    <property type="entry name" value="alpha/beta hydrolase"/>
    <property type="match status" value="1"/>
</dbReference>
<dbReference type="SUPFAM" id="SSF53474">
    <property type="entry name" value="alpha/beta-Hydrolases"/>
    <property type="match status" value="1"/>
</dbReference>
<accession>A0A7X8TKP8</accession>
<dbReference type="GO" id="GO:0016787">
    <property type="term" value="F:hydrolase activity"/>
    <property type="evidence" value="ECO:0007669"/>
    <property type="project" value="UniProtKB-KW"/>
</dbReference>
<dbReference type="Pfam" id="PF00561">
    <property type="entry name" value="Abhydrolase_1"/>
    <property type="match status" value="1"/>
</dbReference>
<dbReference type="Proteomes" id="UP000523139">
    <property type="component" value="Unassembled WGS sequence"/>
</dbReference>
<gene>
    <name evidence="2" type="ORF">HGQ17_10265</name>
</gene>
<evidence type="ECO:0000313" key="3">
    <source>
        <dbReference type="Proteomes" id="UP000523139"/>
    </source>
</evidence>
<organism evidence="2 3">
    <name type="scientific">Nesterenkonia sedimenti</name>
    <dbReference type="NCBI Taxonomy" id="1463632"/>
    <lineage>
        <taxon>Bacteria</taxon>
        <taxon>Bacillati</taxon>
        <taxon>Actinomycetota</taxon>
        <taxon>Actinomycetes</taxon>
        <taxon>Micrococcales</taxon>
        <taxon>Micrococcaceae</taxon>
        <taxon>Nesterenkonia</taxon>
    </lineage>
</organism>
<dbReference type="AlphaFoldDB" id="A0A7X8TKP8"/>
<dbReference type="InterPro" id="IPR000073">
    <property type="entry name" value="AB_hydrolase_1"/>
</dbReference>
<dbReference type="PANTHER" id="PTHR43433:SF5">
    <property type="entry name" value="AB HYDROLASE-1 DOMAIN-CONTAINING PROTEIN"/>
    <property type="match status" value="1"/>
</dbReference>
<keyword evidence="2" id="KW-0378">Hydrolase</keyword>
<protein>
    <submittedName>
        <fullName evidence="2">Alpha/beta fold hydrolase</fullName>
    </submittedName>
</protein>
<dbReference type="InterPro" id="IPR029058">
    <property type="entry name" value="AB_hydrolase_fold"/>
</dbReference>